<reference evidence="1 2" key="1">
    <citation type="journal article" date="2023" name="Nucleic Acids Res.">
        <title>The hologenome of Daphnia magna reveals possible DNA methylation and microbiome-mediated evolution of the host genome.</title>
        <authorList>
            <person name="Chaturvedi A."/>
            <person name="Li X."/>
            <person name="Dhandapani V."/>
            <person name="Marshall H."/>
            <person name="Kissane S."/>
            <person name="Cuenca-Cambronero M."/>
            <person name="Asole G."/>
            <person name="Calvet F."/>
            <person name="Ruiz-Romero M."/>
            <person name="Marangio P."/>
            <person name="Guigo R."/>
            <person name="Rago D."/>
            <person name="Mirbahai L."/>
            <person name="Eastwood N."/>
            <person name="Colbourne J.K."/>
            <person name="Zhou J."/>
            <person name="Mallon E."/>
            <person name="Orsini L."/>
        </authorList>
    </citation>
    <scope>NUCLEOTIDE SEQUENCE [LARGE SCALE GENOMIC DNA]</scope>
    <source>
        <strain evidence="1">LRV0_1</strain>
    </source>
</reference>
<gene>
    <name evidence="1" type="ORF">OUZ56_009186</name>
</gene>
<dbReference type="Proteomes" id="UP001234178">
    <property type="component" value="Unassembled WGS sequence"/>
</dbReference>
<dbReference type="EMBL" id="JAOYFB010000037">
    <property type="protein sequence ID" value="KAK4023786.1"/>
    <property type="molecule type" value="Genomic_DNA"/>
</dbReference>
<sequence>MGKAFKDKAITIPASEVTAGATKKSLVFSNNVERRKNNSRRSPVTNQFKLQLYQVKRYVILSSLERGSPASLTETQWVGESTESTLFQTFNTLGKKKGVWTDITQHDDFAPKPPYLSLKRILYNSFKHRYIRFNDFSIAHDIWSYRELRQYPPERQQKR</sequence>
<protein>
    <submittedName>
        <fullName evidence="1">Uncharacterized protein</fullName>
    </submittedName>
</protein>
<proteinExistence type="predicted"/>
<evidence type="ECO:0000313" key="1">
    <source>
        <dbReference type="EMBL" id="KAK4023786.1"/>
    </source>
</evidence>
<name>A0ABR0AFA4_9CRUS</name>
<organism evidence="1 2">
    <name type="scientific">Daphnia magna</name>
    <dbReference type="NCBI Taxonomy" id="35525"/>
    <lineage>
        <taxon>Eukaryota</taxon>
        <taxon>Metazoa</taxon>
        <taxon>Ecdysozoa</taxon>
        <taxon>Arthropoda</taxon>
        <taxon>Crustacea</taxon>
        <taxon>Branchiopoda</taxon>
        <taxon>Diplostraca</taxon>
        <taxon>Cladocera</taxon>
        <taxon>Anomopoda</taxon>
        <taxon>Daphniidae</taxon>
        <taxon>Daphnia</taxon>
    </lineage>
</organism>
<accession>A0ABR0AFA4</accession>
<evidence type="ECO:0000313" key="2">
    <source>
        <dbReference type="Proteomes" id="UP001234178"/>
    </source>
</evidence>
<keyword evidence="2" id="KW-1185">Reference proteome</keyword>
<comment type="caution">
    <text evidence="1">The sequence shown here is derived from an EMBL/GenBank/DDBJ whole genome shotgun (WGS) entry which is preliminary data.</text>
</comment>